<name>A0AAE2ZN02_9HYPH</name>
<keyword evidence="2" id="KW-0479">Metal-binding</keyword>
<dbReference type="SUPFAM" id="SSF53187">
    <property type="entry name" value="Zn-dependent exopeptidases"/>
    <property type="match status" value="1"/>
</dbReference>
<protein>
    <submittedName>
        <fullName evidence="6">Succinylglutamate desuccinylase/aspartoacylase family protein</fullName>
    </submittedName>
</protein>
<keyword evidence="3" id="KW-0378">Hydrolase</keyword>
<dbReference type="Gene3D" id="3.40.630.10">
    <property type="entry name" value="Zn peptidases"/>
    <property type="match status" value="1"/>
</dbReference>
<comment type="cofactor">
    <cofactor evidence="1">
        <name>Zn(2+)</name>
        <dbReference type="ChEBI" id="CHEBI:29105"/>
    </cofactor>
</comment>
<evidence type="ECO:0000259" key="5">
    <source>
        <dbReference type="Pfam" id="PF24827"/>
    </source>
</evidence>
<keyword evidence="7" id="KW-1185">Reference proteome</keyword>
<dbReference type="GO" id="GO:0016811">
    <property type="term" value="F:hydrolase activity, acting on carbon-nitrogen (but not peptide) bonds, in linear amides"/>
    <property type="evidence" value="ECO:0007669"/>
    <property type="project" value="InterPro"/>
</dbReference>
<dbReference type="PANTHER" id="PTHR37326:SF1">
    <property type="entry name" value="BLL3975 PROTEIN"/>
    <property type="match status" value="1"/>
</dbReference>
<dbReference type="PIRSF" id="PIRSF039012">
    <property type="entry name" value="ASP"/>
    <property type="match status" value="1"/>
</dbReference>
<reference evidence="6" key="1">
    <citation type="submission" date="2021-08" db="EMBL/GenBank/DDBJ databases">
        <title>Hoeflea bacterium WL0058 sp. nov., isolated from the sediment.</title>
        <authorList>
            <person name="Wang L."/>
            <person name="Zhang D."/>
        </authorList>
    </citation>
    <scope>NUCLEOTIDE SEQUENCE</scope>
    <source>
        <strain evidence="6">WL0058</strain>
    </source>
</reference>
<accession>A0AAE2ZN02</accession>
<organism evidence="6 7">
    <name type="scientific">Flavimaribacter sediminis</name>
    <dbReference type="NCBI Taxonomy" id="2865987"/>
    <lineage>
        <taxon>Bacteria</taxon>
        <taxon>Pseudomonadati</taxon>
        <taxon>Pseudomonadota</taxon>
        <taxon>Alphaproteobacteria</taxon>
        <taxon>Hyphomicrobiales</taxon>
        <taxon>Rhizobiaceae</taxon>
        <taxon>Flavimaribacter</taxon>
    </lineage>
</organism>
<dbReference type="GO" id="GO:0016788">
    <property type="term" value="F:hydrolase activity, acting on ester bonds"/>
    <property type="evidence" value="ECO:0007669"/>
    <property type="project" value="InterPro"/>
</dbReference>
<dbReference type="PANTHER" id="PTHR37326">
    <property type="entry name" value="BLL3975 PROTEIN"/>
    <property type="match status" value="1"/>
</dbReference>
<dbReference type="CDD" id="cd06252">
    <property type="entry name" value="M14_ASTE_ASPA-like"/>
    <property type="match status" value="1"/>
</dbReference>
<feature type="domain" description="Succinylglutamate desuccinylase/Aspartoacylase catalytic" evidence="5">
    <location>
        <begin position="49"/>
        <end position="236"/>
    </location>
</feature>
<dbReference type="EMBL" id="JAICBX010000002">
    <property type="protein sequence ID" value="MBW8637572.1"/>
    <property type="molecule type" value="Genomic_DNA"/>
</dbReference>
<sequence>MSVGSKVGDTDIDFNIDGKQTGFLRLPYSEHDDAWGVIPVPLAVIRNGDGPTVILQGGNHGDEYEGPIVLGEIIRDLDPASVNGRLIIVPALNLPAVQAGSRVSPIDGLNLNRTFPGDPSGSPTQQLSSWVNDELFPMADAFVDLHSGGSSLSIVPSAIVEPSDDPALTARNHEAVAAFNAPMSVVISNRGDTRTSTASAVRAGLVTVGTEMAGAGTVSPEAVKLCRRGVNNLLHHFGVFKSADASPPVMGTEQVFHELGRNAHVLTEDAGVFESFHALGSRVRAGEAAGRVHSLSDPRKPPVELTFWADGVVYGLRHPGRVRPGNCCAVVASPCE</sequence>
<dbReference type="InterPro" id="IPR055438">
    <property type="entry name" value="AstE_AspA_cat"/>
</dbReference>
<dbReference type="AlphaFoldDB" id="A0AAE2ZN02"/>
<evidence type="ECO:0000313" key="7">
    <source>
        <dbReference type="Proteomes" id="UP001196509"/>
    </source>
</evidence>
<dbReference type="InterPro" id="IPR043795">
    <property type="entry name" value="N-alpha-Ac-DABA-like"/>
</dbReference>
<comment type="caution">
    <text evidence="6">The sequence shown here is derived from an EMBL/GenBank/DDBJ whole genome shotgun (WGS) entry which is preliminary data.</text>
</comment>
<evidence type="ECO:0000313" key="6">
    <source>
        <dbReference type="EMBL" id="MBW8637572.1"/>
    </source>
</evidence>
<gene>
    <name evidence="6" type="ORF">K1W69_10270</name>
</gene>
<dbReference type="InterPro" id="IPR053138">
    <property type="entry name" value="N-alpha-Ac-DABA_deacetylase"/>
</dbReference>
<dbReference type="Pfam" id="PF24827">
    <property type="entry name" value="AstE_AspA_cat"/>
    <property type="match status" value="1"/>
</dbReference>
<dbReference type="Proteomes" id="UP001196509">
    <property type="component" value="Unassembled WGS sequence"/>
</dbReference>
<keyword evidence="4" id="KW-0862">Zinc</keyword>
<evidence type="ECO:0000256" key="4">
    <source>
        <dbReference type="ARBA" id="ARBA00022833"/>
    </source>
</evidence>
<evidence type="ECO:0000256" key="1">
    <source>
        <dbReference type="ARBA" id="ARBA00001947"/>
    </source>
</evidence>
<proteinExistence type="predicted"/>
<dbReference type="GO" id="GO:0046872">
    <property type="term" value="F:metal ion binding"/>
    <property type="evidence" value="ECO:0007669"/>
    <property type="project" value="UniProtKB-KW"/>
</dbReference>
<evidence type="ECO:0000256" key="3">
    <source>
        <dbReference type="ARBA" id="ARBA00022801"/>
    </source>
</evidence>
<evidence type="ECO:0000256" key="2">
    <source>
        <dbReference type="ARBA" id="ARBA00022723"/>
    </source>
</evidence>